<organism evidence="2 3">
    <name type="scientific">Yinghuangia aomiensis</name>
    <dbReference type="NCBI Taxonomy" id="676205"/>
    <lineage>
        <taxon>Bacteria</taxon>
        <taxon>Bacillati</taxon>
        <taxon>Actinomycetota</taxon>
        <taxon>Actinomycetes</taxon>
        <taxon>Kitasatosporales</taxon>
        <taxon>Streptomycetaceae</taxon>
        <taxon>Yinghuangia</taxon>
    </lineage>
</organism>
<name>A0ABP9ICA2_9ACTN</name>
<keyword evidence="3" id="KW-1185">Reference proteome</keyword>
<evidence type="ECO:0000256" key="1">
    <source>
        <dbReference type="SAM" id="Coils"/>
    </source>
</evidence>
<evidence type="ECO:0000313" key="3">
    <source>
        <dbReference type="Proteomes" id="UP001500466"/>
    </source>
</evidence>
<dbReference type="EMBL" id="BAABHS010000049">
    <property type="protein sequence ID" value="GAA4993452.1"/>
    <property type="molecule type" value="Genomic_DNA"/>
</dbReference>
<comment type="caution">
    <text evidence="2">The sequence shown here is derived from an EMBL/GenBank/DDBJ whole genome shotgun (WGS) entry which is preliminary data.</text>
</comment>
<reference evidence="3" key="1">
    <citation type="journal article" date="2019" name="Int. J. Syst. Evol. Microbiol.">
        <title>The Global Catalogue of Microorganisms (GCM) 10K type strain sequencing project: providing services to taxonomists for standard genome sequencing and annotation.</title>
        <authorList>
            <consortium name="The Broad Institute Genomics Platform"/>
            <consortium name="The Broad Institute Genome Sequencing Center for Infectious Disease"/>
            <person name="Wu L."/>
            <person name="Ma J."/>
        </authorList>
    </citation>
    <scope>NUCLEOTIDE SEQUENCE [LARGE SCALE GENOMIC DNA]</scope>
    <source>
        <strain evidence="3">JCM 17986</strain>
    </source>
</reference>
<proteinExistence type="predicted"/>
<accession>A0ABP9ICA2</accession>
<evidence type="ECO:0000313" key="2">
    <source>
        <dbReference type="EMBL" id="GAA4993452.1"/>
    </source>
</evidence>
<gene>
    <name evidence="2" type="ORF">GCM10023205_77660</name>
</gene>
<feature type="coiled-coil region" evidence="1">
    <location>
        <begin position="176"/>
        <end position="209"/>
    </location>
</feature>
<dbReference type="RefSeq" id="WP_345680578.1">
    <property type="nucleotide sequence ID" value="NZ_BAABHS010000049.1"/>
</dbReference>
<sequence>MTDNDRSLAGLVLAFAPPEAAAAVAARIGEPSAVEQREPAPLPTEQFTAALASGPDVPPKILRLPGRSRPADPVPPAAAELWALERDKLRQWLPCMIASGDPETARVVVNRVPLKTEAGRIRVVAAVWERHGRDAARAVFAEASFPAELGGTLTAPAFEDASALAVAAALDADDGLDRLRAQLAVHESAAEIVEQLRSLEENADEIDHLVAEGTALPWDAIVAAHRERPFRTEIRNALAARAECPLPMLIDLLQAGIPEADTTHWYGEPARLAPDWLDGALVHGRISPVDVLTHLRPARDTLKLFVHDDYRVNRAHWHAGTPRPDLAELFAAHWGDDVEAWVVAVRLLPEFAGTLPELAATARASVEVAG</sequence>
<protein>
    <recommendedName>
        <fullName evidence="4">PRTRC system protein F</fullName>
    </recommendedName>
</protein>
<dbReference type="Proteomes" id="UP001500466">
    <property type="component" value="Unassembled WGS sequence"/>
</dbReference>
<evidence type="ECO:0008006" key="4">
    <source>
        <dbReference type="Google" id="ProtNLM"/>
    </source>
</evidence>
<keyword evidence="1" id="KW-0175">Coiled coil</keyword>